<accession>A0ABW2FBG3</accession>
<dbReference type="RefSeq" id="WP_378052993.1">
    <property type="nucleotide sequence ID" value="NZ_JBHMDN010000069.1"/>
</dbReference>
<evidence type="ECO:0000313" key="1">
    <source>
        <dbReference type="EMBL" id="MFC7150606.1"/>
    </source>
</evidence>
<proteinExistence type="predicted"/>
<dbReference type="Proteomes" id="UP001596378">
    <property type="component" value="Unassembled WGS sequence"/>
</dbReference>
<protein>
    <submittedName>
        <fullName evidence="1">Uncharacterized protein</fullName>
    </submittedName>
</protein>
<reference evidence="2" key="1">
    <citation type="journal article" date="2019" name="Int. J. Syst. Evol. Microbiol.">
        <title>The Global Catalogue of Microorganisms (GCM) 10K type strain sequencing project: providing services to taxonomists for standard genome sequencing and annotation.</title>
        <authorList>
            <consortium name="The Broad Institute Genomics Platform"/>
            <consortium name="The Broad Institute Genome Sequencing Center for Infectious Disease"/>
            <person name="Wu L."/>
            <person name="Ma J."/>
        </authorList>
    </citation>
    <scope>NUCLEOTIDE SEQUENCE [LARGE SCALE GENOMIC DNA]</scope>
    <source>
        <strain evidence="2">KCTC 12907</strain>
    </source>
</reference>
<dbReference type="EMBL" id="JBHTAI010000011">
    <property type="protein sequence ID" value="MFC7150606.1"/>
    <property type="molecule type" value="Genomic_DNA"/>
</dbReference>
<organism evidence="1 2">
    <name type="scientific">Cohnella cellulosilytica</name>
    <dbReference type="NCBI Taxonomy" id="986710"/>
    <lineage>
        <taxon>Bacteria</taxon>
        <taxon>Bacillati</taxon>
        <taxon>Bacillota</taxon>
        <taxon>Bacilli</taxon>
        <taxon>Bacillales</taxon>
        <taxon>Paenibacillaceae</taxon>
        <taxon>Cohnella</taxon>
    </lineage>
</organism>
<comment type="caution">
    <text evidence="1">The sequence shown here is derived from an EMBL/GenBank/DDBJ whole genome shotgun (WGS) entry which is preliminary data.</text>
</comment>
<name>A0ABW2FBG3_9BACL</name>
<keyword evidence="2" id="KW-1185">Reference proteome</keyword>
<gene>
    <name evidence="1" type="ORF">ACFQMJ_18905</name>
</gene>
<evidence type="ECO:0000313" key="2">
    <source>
        <dbReference type="Proteomes" id="UP001596378"/>
    </source>
</evidence>
<sequence length="119" mass="13847">MSEVLKVYEQFVTEENQLCRRIETLDIIQSYILHTVHKHGPDLDTLTVEDVLMSIHRIQQDLQTELIHVRLEKSVLSHKHNSPKDPDTESGEAVNRRIEAAICTWMPPSQKRFESFSIP</sequence>